<evidence type="ECO:0000256" key="10">
    <source>
        <dbReference type="ARBA" id="ARBA00023242"/>
    </source>
</evidence>
<dbReference type="FunFam" id="3.30.160.60:FF:000075">
    <property type="entry name" value="Putative zinc finger protein 536"/>
    <property type="match status" value="1"/>
</dbReference>
<dbReference type="AlphaFoldDB" id="A0A653DL08"/>
<sequence>MLYDCGEYLEFDQILIPSSLESMLAARMKAAKMMRPNNKPIRKFKYLTSNMVRSGYSPNSEFACRYCGKRYKWKSTMRRHEEDECGDKEPKFTCPHCPYKAKQKGNLKVHIRKHHEENPIASAPSQT</sequence>
<name>A0A653DL08_CALMS</name>
<dbReference type="InterPro" id="IPR050688">
    <property type="entry name" value="Zinc_finger/UBP_domain"/>
</dbReference>
<dbReference type="GO" id="GO:0045944">
    <property type="term" value="P:positive regulation of transcription by RNA polymerase II"/>
    <property type="evidence" value="ECO:0007669"/>
    <property type="project" value="TreeGrafter"/>
</dbReference>
<proteinExistence type="inferred from homology"/>
<comment type="similarity">
    <text evidence="2">Belongs to the krueppel C2H2-type zinc-finger protein family.</text>
</comment>
<evidence type="ECO:0000256" key="3">
    <source>
        <dbReference type="ARBA" id="ARBA00022723"/>
    </source>
</evidence>
<dbReference type="PANTHER" id="PTHR24403">
    <property type="entry name" value="ZINC FINGER PROTEIN"/>
    <property type="match status" value="1"/>
</dbReference>
<evidence type="ECO:0000256" key="2">
    <source>
        <dbReference type="ARBA" id="ARBA00006991"/>
    </source>
</evidence>
<evidence type="ECO:0000259" key="12">
    <source>
        <dbReference type="PROSITE" id="PS50157"/>
    </source>
</evidence>
<dbReference type="PROSITE" id="PS50157">
    <property type="entry name" value="ZINC_FINGER_C2H2_2"/>
    <property type="match status" value="2"/>
</dbReference>
<dbReference type="Gene3D" id="3.30.160.60">
    <property type="entry name" value="Classic Zinc Finger"/>
    <property type="match status" value="1"/>
</dbReference>
<feature type="domain" description="C2H2-type" evidence="12">
    <location>
        <begin position="62"/>
        <end position="89"/>
    </location>
</feature>
<evidence type="ECO:0000256" key="5">
    <source>
        <dbReference type="ARBA" id="ARBA00022771"/>
    </source>
</evidence>
<dbReference type="SMART" id="SM00355">
    <property type="entry name" value="ZnF_C2H2"/>
    <property type="match status" value="2"/>
</dbReference>
<dbReference type="SUPFAM" id="SSF57667">
    <property type="entry name" value="beta-beta-alpha zinc fingers"/>
    <property type="match status" value="1"/>
</dbReference>
<dbReference type="EMBL" id="CAACVG010012823">
    <property type="protein sequence ID" value="VEN60911.1"/>
    <property type="molecule type" value="Genomic_DNA"/>
</dbReference>
<keyword evidence="14" id="KW-1185">Reference proteome</keyword>
<keyword evidence="4" id="KW-0677">Repeat</keyword>
<dbReference type="InterPro" id="IPR036236">
    <property type="entry name" value="Znf_C2H2_sf"/>
</dbReference>
<organism evidence="13 14">
    <name type="scientific">Callosobruchus maculatus</name>
    <name type="common">Southern cowpea weevil</name>
    <name type="synonym">Pulse bruchid</name>
    <dbReference type="NCBI Taxonomy" id="64391"/>
    <lineage>
        <taxon>Eukaryota</taxon>
        <taxon>Metazoa</taxon>
        <taxon>Ecdysozoa</taxon>
        <taxon>Arthropoda</taxon>
        <taxon>Hexapoda</taxon>
        <taxon>Insecta</taxon>
        <taxon>Pterygota</taxon>
        <taxon>Neoptera</taxon>
        <taxon>Endopterygota</taxon>
        <taxon>Coleoptera</taxon>
        <taxon>Polyphaga</taxon>
        <taxon>Cucujiformia</taxon>
        <taxon>Chrysomeloidea</taxon>
        <taxon>Chrysomelidae</taxon>
        <taxon>Bruchinae</taxon>
        <taxon>Bruchini</taxon>
        <taxon>Callosobruchus</taxon>
    </lineage>
</organism>
<dbReference type="Pfam" id="PF00096">
    <property type="entry name" value="zf-C2H2"/>
    <property type="match status" value="1"/>
</dbReference>
<accession>A0A653DL08</accession>
<evidence type="ECO:0000256" key="11">
    <source>
        <dbReference type="PROSITE-ProRule" id="PRU00042"/>
    </source>
</evidence>
<dbReference type="OrthoDB" id="6675812at2759"/>
<dbReference type="InterPro" id="IPR013087">
    <property type="entry name" value="Znf_C2H2_type"/>
</dbReference>
<dbReference type="Proteomes" id="UP000410492">
    <property type="component" value="Unassembled WGS sequence"/>
</dbReference>
<comment type="subcellular location">
    <subcellularLocation>
        <location evidence="1">Nucleus</location>
    </subcellularLocation>
</comment>
<keyword evidence="7" id="KW-0805">Transcription regulation</keyword>
<evidence type="ECO:0000256" key="8">
    <source>
        <dbReference type="ARBA" id="ARBA00023125"/>
    </source>
</evidence>
<feature type="domain" description="C2H2-type" evidence="12">
    <location>
        <begin position="92"/>
        <end position="119"/>
    </location>
</feature>
<evidence type="ECO:0000256" key="9">
    <source>
        <dbReference type="ARBA" id="ARBA00023163"/>
    </source>
</evidence>
<keyword evidence="8" id="KW-0238">DNA-binding</keyword>
<evidence type="ECO:0000256" key="1">
    <source>
        <dbReference type="ARBA" id="ARBA00004123"/>
    </source>
</evidence>
<keyword evidence="6" id="KW-0862">Zinc</keyword>
<dbReference type="GO" id="GO:0005634">
    <property type="term" value="C:nucleus"/>
    <property type="evidence" value="ECO:0007669"/>
    <property type="project" value="UniProtKB-SubCell"/>
</dbReference>
<dbReference type="PANTHER" id="PTHR24403:SF67">
    <property type="entry name" value="FI01116P-RELATED"/>
    <property type="match status" value="1"/>
</dbReference>
<dbReference type="GO" id="GO:0008270">
    <property type="term" value="F:zinc ion binding"/>
    <property type="evidence" value="ECO:0007669"/>
    <property type="project" value="UniProtKB-KW"/>
</dbReference>
<reference evidence="13 14" key="1">
    <citation type="submission" date="2019-01" db="EMBL/GenBank/DDBJ databases">
        <authorList>
            <person name="Sayadi A."/>
        </authorList>
    </citation>
    <scope>NUCLEOTIDE SEQUENCE [LARGE SCALE GENOMIC DNA]</scope>
</reference>
<evidence type="ECO:0000313" key="14">
    <source>
        <dbReference type="Proteomes" id="UP000410492"/>
    </source>
</evidence>
<keyword evidence="3" id="KW-0479">Metal-binding</keyword>
<evidence type="ECO:0000313" key="13">
    <source>
        <dbReference type="EMBL" id="VEN60911.1"/>
    </source>
</evidence>
<protein>
    <recommendedName>
        <fullName evidence="12">C2H2-type domain-containing protein</fullName>
    </recommendedName>
</protein>
<evidence type="ECO:0000256" key="7">
    <source>
        <dbReference type="ARBA" id="ARBA00023015"/>
    </source>
</evidence>
<evidence type="ECO:0000256" key="4">
    <source>
        <dbReference type="ARBA" id="ARBA00022737"/>
    </source>
</evidence>
<dbReference type="GO" id="GO:0003677">
    <property type="term" value="F:DNA binding"/>
    <property type="evidence" value="ECO:0007669"/>
    <property type="project" value="UniProtKB-KW"/>
</dbReference>
<keyword evidence="5 11" id="KW-0863">Zinc-finger</keyword>
<keyword evidence="9" id="KW-0804">Transcription</keyword>
<gene>
    <name evidence="13" type="ORF">CALMAC_LOCUS18459</name>
</gene>
<keyword evidence="10" id="KW-0539">Nucleus</keyword>
<evidence type="ECO:0000256" key="6">
    <source>
        <dbReference type="ARBA" id="ARBA00022833"/>
    </source>
</evidence>